<gene>
    <name evidence="2" type="ORF">O4213_05740</name>
</gene>
<feature type="signal peptide" evidence="1">
    <location>
        <begin position="1"/>
        <end position="35"/>
    </location>
</feature>
<name>A0ABT4MRL8_GORRU</name>
<proteinExistence type="predicted"/>
<keyword evidence="1" id="KW-0732">Signal</keyword>
<accession>A0ABT4MRL8</accession>
<keyword evidence="3" id="KW-1185">Reference proteome</keyword>
<dbReference type="RefSeq" id="WP_084834788.1">
    <property type="nucleotide sequence ID" value="NZ_JAPWIE010000002.1"/>
</dbReference>
<reference evidence="2" key="1">
    <citation type="submission" date="2022-12" db="EMBL/GenBank/DDBJ databases">
        <authorList>
            <person name="Krivoruchko A.V."/>
            <person name="Elkin A."/>
        </authorList>
    </citation>
    <scope>NUCLEOTIDE SEQUENCE</scope>
    <source>
        <strain evidence="2">IEGM 1388</strain>
    </source>
</reference>
<dbReference type="EMBL" id="JAPWIE010000002">
    <property type="protein sequence ID" value="MCZ4549474.1"/>
    <property type="molecule type" value="Genomic_DNA"/>
</dbReference>
<sequence length="160" mass="16153">MTTTTRRTLNRIGAGCLGIAATAAIGFGVAGAANAGTVPVTHPGEPSIAMTITNNTDQTQYLAGNESSSGGWVNAPKDTLAPGESETVVAVAGNQNILETDVEYQIGATGPIATYRVVDSQMDGASTFGSGINGDGSTNYVLIPGIQSAFPNANATFTLK</sequence>
<evidence type="ECO:0000313" key="3">
    <source>
        <dbReference type="Proteomes" id="UP001067235"/>
    </source>
</evidence>
<evidence type="ECO:0000313" key="2">
    <source>
        <dbReference type="EMBL" id="MCZ4549474.1"/>
    </source>
</evidence>
<dbReference type="Proteomes" id="UP001067235">
    <property type="component" value="Unassembled WGS sequence"/>
</dbReference>
<feature type="chain" id="PRO_5045725130" evidence="1">
    <location>
        <begin position="36"/>
        <end position="160"/>
    </location>
</feature>
<organism evidence="2 3">
    <name type="scientific">Gordonia rubripertincta</name>
    <name type="common">Rhodococcus corallinus</name>
    <dbReference type="NCBI Taxonomy" id="36822"/>
    <lineage>
        <taxon>Bacteria</taxon>
        <taxon>Bacillati</taxon>
        <taxon>Actinomycetota</taxon>
        <taxon>Actinomycetes</taxon>
        <taxon>Mycobacteriales</taxon>
        <taxon>Gordoniaceae</taxon>
        <taxon>Gordonia</taxon>
    </lineage>
</organism>
<comment type="caution">
    <text evidence="2">The sequence shown here is derived from an EMBL/GenBank/DDBJ whole genome shotgun (WGS) entry which is preliminary data.</text>
</comment>
<protein>
    <submittedName>
        <fullName evidence="2">Uncharacterized protein</fullName>
    </submittedName>
</protein>
<evidence type="ECO:0000256" key="1">
    <source>
        <dbReference type="SAM" id="SignalP"/>
    </source>
</evidence>